<feature type="compositionally biased region" description="Low complexity" evidence="1">
    <location>
        <begin position="124"/>
        <end position="143"/>
    </location>
</feature>
<evidence type="ECO:0000256" key="2">
    <source>
        <dbReference type="SAM" id="Phobius"/>
    </source>
</evidence>
<feature type="transmembrane region" description="Helical" evidence="2">
    <location>
        <begin position="60"/>
        <end position="84"/>
    </location>
</feature>
<dbReference type="InterPro" id="IPR009937">
    <property type="entry name" value="Phage_holin_3_6"/>
</dbReference>
<evidence type="ECO:0000313" key="4">
    <source>
        <dbReference type="Proteomes" id="UP000634229"/>
    </source>
</evidence>
<dbReference type="Pfam" id="PF07332">
    <property type="entry name" value="Phage_holin_3_6"/>
    <property type="match status" value="1"/>
</dbReference>
<keyword evidence="4" id="KW-1185">Reference proteome</keyword>
<feature type="compositionally biased region" description="Pro residues" evidence="1">
    <location>
        <begin position="144"/>
        <end position="170"/>
    </location>
</feature>
<feature type="transmembrane region" description="Helical" evidence="2">
    <location>
        <begin position="90"/>
        <end position="107"/>
    </location>
</feature>
<name>A0ABS1NLA0_9ACTN</name>
<reference evidence="3 4" key="1">
    <citation type="submission" date="2021-01" db="EMBL/GenBank/DDBJ databases">
        <title>WGS of actinomycetes isolated from Thailand.</title>
        <authorList>
            <person name="Thawai C."/>
        </authorList>
    </citation>
    <scope>NUCLEOTIDE SEQUENCE [LARGE SCALE GENOMIC DNA]</scope>
    <source>
        <strain evidence="3 4">CA1R205</strain>
    </source>
</reference>
<keyword evidence="2" id="KW-0812">Transmembrane</keyword>
<keyword evidence="2" id="KW-0472">Membrane</keyword>
<proteinExistence type="predicted"/>
<dbReference type="EMBL" id="JAERRF010000022">
    <property type="protein sequence ID" value="MBL1100816.1"/>
    <property type="molecule type" value="Genomic_DNA"/>
</dbReference>
<sequence length="170" mass="17597">MTDKSAYPRSGDHGGVPSAGELSGQVARVVREEVRKELHVLRDELRDELCAQSRSRTVRLWGGAAAIAFYAGGVLTACLVLLFALAMPGWAAALIVGAMLMVLAAVVKNAAGQPPHAPHWPTWSPRGPKAPSSAPSAPAAPSAPSGPPTPPEPPEPPEPPTEPPAPPHRG</sequence>
<feature type="region of interest" description="Disordered" evidence="1">
    <location>
        <begin position="1"/>
        <end position="22"/>
    </location>
</feature>
<organism evidence="3 4">
    <name type="scientific">Streptomyces coffeae</name>
    <dbReference type="NCBI Taxonomy" id="621382"/>
    <lineage>
        <taxon>Bacteria</taxon>
        <taxon>Bacillati</taxon>
        <taxon>Actinomycetota</taxon>
        <taxon>Actinomycetes</taxon>
        <taxon>Kitasatosporales</taxon>
        <taxon>Streptomycetaceae</taxon>
        <taxon>Streptomyces</taxon>
    </lineage>
</organism>
<dbReference type="RefSeq" id="WP_201879676.1">
    <property type="nucleotide sequence ID" value="NZ_JAERRF010000022.1"/>
</dbReference>
<gene>
    <name evidence="3" type="ORF">JK363_29955</name>
</gene>
<evidence type="ECO:0000313" key="3">
    <source>
        <dbReference type="EMBL" id="MBL1100816.1"/>
    </source>
</evidence>
<protein>
    <submittedName>
        <fullName evidence="3">Phage holin family protein</fullName>
    </submittedName>
</protein>
<feature type="region of interest" description="Disordered" evidence="1">
    <location>
        <begin position="113"/>
        <end position="170"/>
    </location>
</feature>
<keyword evidence="2" id="KW-1133">Transmembrane helix</keyword>
<comment type="caution">
    <text evidence="3">The sequence shown here is derived from an EMBL/GenBank/DDBJ whole genome shotgun (WGS) entry which is preliminary data.</text>
</comment>
<accession>A0ABS1NLA0</accession>
<evidence type="ECO:0000256" key="1">
    <source>
        <dbReference type="SAM" id="MobiDB-lite"/>
    </source>
</evidence>
<dbReference type="Proteomes" id="UP000634229">
    <property type="component" value="Unassembled WGS sequence"/>
</dbReference>